<comment type="caution">
    <text evidence="1">The sequence shown here is derived from an EMBL/GenBank/DDBJ whole genome shotgun (WGS) entry which is preliminary data.</text>
</comment>
<reference evidence="2" key="1">
    <citation type="journal article" date="2024" name="Front. Bioeng. Biotechnol.">
        <title>Genome-scale model development and genomic sequencing of the oleaginous clade Lipomyces.</title>
        <authorList>
            <person name="Czajka J.J."/>
            <person name="Han Y."/>
            <person name="Kim J."/>
            <person name="Mondo S.J."/>
            <person name="Hofstad B.A."/>
            <person name="Robles A."/>
            <person name="Haridas S."/>
            <person name="Riley R."/>
            <person name="LaButti K."/>
            <person name="Pangilinan J."/>
            <person name="Andreopoulos W."/>
            <person name="Lipzen A."/>
            <person name="Yan J."/>
            <person name="Wang M."/>
            <person name="Ng V."/>
            <person name="Grigoriev I.V."/>
            <person name="Spatafora J.W."/>
            <person name="Magnuson J.K."/>
            <person name="Baker S.E."/>
            <person name="Pomraning K.R."/>
        </authorList>
    </citation>
    <scope>NUCLEOTIDE SEQUENCE [LARGE SCALE GENOMIC DNA]</scope>
    <source>
        <strain evidence="2">CBS 7786</strain>
    </source>
</reference>
<evidence type="ECO:0000313" key="2">
    <source>
        <dbReference type="Proteomes" id="UP001433508"/>
    </source>
</evidence>
<gene>
    <name evidence="1" type="ORF">V1525DRAFT_399669</name>
</gene>
<dbReference type="EMBL" id="MU971350">
    <property type="protein sequence ID" value="KAK9239050.1"/>
    <property type="molecule type" value="Genomic_DNA"/>
</dbReference>
<protein>
    <submittedName>
        <fullName evidence="1">Uncharacterized protein</fullName>
    </submittedName>
</protein>
<dbReference type="Proteomes" id="UP001433508">
    <property type="component" value="Unassembled WGS sequence"/>
</dbReference>
<name>A0ACC3T5X7_LIPKO</name>
<accession>A0ACC3T5X7</accession>
<sequence>MSRLLRPRITSLCHRFLLQGRRGLTNATKYHNSLETFLQYAKHQGLPVHTTYYVGTVYEYVVLESLTKNARMRLEHSGGTGDNGVDLRGTMSTYKFEEIVPVVVQCKYEQKKPGARLFRELEGSLVNADPNTLAVLAAPLPATHAGKRLLASSEKAIAFCQILGYEDGGIMSQMIWNNTADKLLRGLRVAQIYQETKVDGKVITVQSLSLIDT</sequence>
<evidence type="ECO:0000313" key="1">
    <source>
        <dbReference type="EMBL" id="KAK9239050.1"/>
    </source>
</evidence>
<organism evidence="1 2">
    <name type="scientific">Lipomyces kononenkoae</name>
    <name type="common">Yeast</name>
    <dbReference type="NCBI Taxonomy" id="34357"/>
    <lineage>
        <taxon>Eukaryota</taxon>
        <taxon>Fungi</taxon>
        <taxon>Dikarya</taxon>
        <taxon>Ascomycota</taxon>
        <taxon>Saccharomycotina</taxon>
        <taxon>Lipomycetes</taxon>
        <taxon>Lipomycetales</taxon>
        <taxon>Lipomycetaceae</taxon>
        <taxon>Lipomyces</taxon>
    </lineage>
</organism>
<proteinExistence type="predicted"/>
<keyword evidence="2" id="KW-1185">Reference proteome</keyword>